<protein>
    <submittedName>
        <fullName evidence="6">HlyD family efflux transporter periplasmic adaptor subunit</fullName>
    </submittedName>
</protein>
<dbReference type="Proteomes" id="UP000308707">
    <property type="component" value="Unassembled WGS sequence"/>
</dbReference>
<dbReference type="AlphaFoldDB" id="A0A4U5JQ57"/>
<dbReference type="EMBL" id="SZUA01000002">
    <property type="protein sequence ID" value="TKR30986.1"/>
    <property type="molecule type" value="Genomic_DNA"/>
</dbReference>
<dbReference type="OrthoDB" id="8558741at2"/>
<gene>
    <name evidence="6" type="ORF">FCE95_12915</name>
</gene>
<dbReference type="Gene3D" id="1.10.287.470">
    <property type="entry name" value="Helix hairpin bin"/>
    <property type="match status" value="2"/>
</dbReference>
<dbReference type="PANTHER" id="PTHR32347">
    <property type="entry name" value="EFFLUX SYSTEM COMPONENT YKNX-RELATED"/>
    <property type="match status" value="1"/>
</dbReference>
<comment type="subcellular location">
    <subcellularLocation>
        <location evidence="1">Cell envelope</location>
    </subcellularLocation>
</comment>
<reference evidence="6 7" key="1">
    <citation type="submission" date="2019-04" db="EMBL/GenBank/DDBJ databases">
        <title>Reference strain of H23.</title>
        <authorList>
            <person name="Luo X."/>
        </authorList>
    </citation>
    <scope>NUCLEOTIDE SEQUENCE [LARGE SCALE GENOMIC DNA]</scope>
    <source>
        <strain evidence="6 7">H23</strain>
    </source>
</reference>
<feature type="chain" id="PRO_5020266296" evidence="4">
    <location>
        <begin position="23"/>
        <end position="325"/>
    </location>
</feature>
<comment type="caution">
    <text evidence="6">The sequence shown here is derived from an EMBL/GenBank/DDBJ whole genome shotgun (WGS) entry which is preliminary data.</text>
</comment>
<dbReference type="InterPro" id="IPR059052">
    <property type="entry name" value="HH_YbhG-like"/>
</dbReference>
<evidence type="ECO:0000256" key="4">
    <source>
        <dbReference type="SAM" id="SignalP"/>
    </source>
</evidence>
<evidence type="ECO:0000256" key="3">
    <source>
        <dbReference type="SAM" id="Coils"/>
    </source>
</evidence>
<evidence type="ECO:0000259" key="5">
    <source>
        <dbReference type="Pfam" id="PF25881"/>
    </source>
</evidence>
<evidence type="ECO:0000256" key="1">
    <source>
        <dbReference type="ARBA" id="ARBA00004196"/>
    </source>
</evidence>
<feature type="signal peptide" evidence="4">
    <location>
        <begin position="1"/>
        <end position="22"/>
    </location>
</feature>
<keyword evidence="4" id="KW-0732">Signal</keyword>
<dbReference type="Gene3D" id="2.40.50.100">
    <property type="match status" value="1"/>
</dbReference>
<evidence type="ECO:0000256" key="2">
    <source>
        <dbReference type="ARBA" id="ARBA00023054"/>
    </source>
</evidence>
<dbReference type="InterPro" id="IPR050465">
    <property type="entry name" value="UPF0194_transport"/>
</dbReference>
<dbReference type="Pfam" id="PF25881">
    <property type="entry name" value="HH_YBHG"/>
    <property type="match status" value="1"/>
</dbReference>
<dbReference type="PANTHER" id="PTHR32347:SF29">
    <property type="entry name" value="UPF0194 MEMBRANE PROTEIN YBHG"/>
    <property type="match status" value="1"/>
</dbReference>
<organism evidence="6 7">
    <name type="scientific">Luteimonas gilva</name>
    <dbReference type="NCBI Taxonomy" id="2572684"/>
    <lineage>
        <taxon>Bacteria</taxon>
        <taxon>Pseudomonadati</taxon>
        <taxon>Pseudomonadota</taxon>
        <taxon>Gammaproteobacteria</taxon>
        <taxon>Lysobacterales</taxon>
        <taxon>Lysobacteraceae</taxon>
        <taxon>Luteimonas</taxon>
    </lineage>
</organism>
<keyword evidence="2 3" id="KW-0175">Coiled coil</keyword>
<dbReference type="Gene3D" id="2.40.30.170">
    <property type="match status" value="1"/>
</dbReference>
<proteinExistence type="predicted"/>
<feature type="coiled-coil region" evidence="3">
    <location>
        <begin position="72"/>
        <end position="163"/>
    </location>
</feature>
<evidence type="ECO:0000313" key="6">
    <source>
        <dbReference type="EMBL" id="TKR30986.1"/>
    </source>
</evidence>
<feature type="domain" description="YbhG-like alpha-helical hairpin" evidence="5">
    <location>
        <begin position="76"/>
        <end position="198"/>
    </location>
</feature>
<keyword evidence="7" id="KW-1185">Reference proteome</keyword>
<sequence>MKPIAMSRLRTPFFAAAILALAACQQEPPQALGTLEFDRITLPAPVSEKIVRIDVREGQQVAAGAPLMRLELTRTESQLAAAKAQAQQARDALQELKTGPRSEDIAQARANLAAAQAQARDAQAYYARLQPLGRQKLVAASDVDRARAAAGNAQAQVSAAEAALLELERGTRSEQIAQGESALAAAEAQAATQAVTLQKLDLVAPRAGRVDSVPYKLGDQAPVGAPLVVMLIGDAPYARVYVPEPIRADVQVGQAARVFVDGRDQALNGRVRMIRSEPSFTPYYALIGKDAARLSYLAEIQLDKSAAELPAGLPLRVEFAKGNEK</sequence>
<dbReference type="RefSeq" id="WP_137267417.1">
    <property type="nucleotide sequence ID" value="NZ_SZUA01000002.1"/>
</dbReference>
<dbReference type="PROSITE" id="PS51257">
    <property type="entry name" value="PROKAR_LIPOPROTEIN"/>
    <property type="match status" value="1"/>
</dbReference>
<dbReference type="GO" id="GO:0030313">
    <property type="term" value="C:cell envelope"/>
    <property type="evidence" value="ECO:0007669"/>
    <property type="project" value="UniProtKB-SubCell"/>
</dbReference>
<accession>A0A4U5JQ57</accession>
<name>A0A4U5JQ57_9GAMM</name>
<evidence type="ECO:0000313" key="7">
    <source>
        <dbReference type="Proteomes" id="UP000308707"/>
    </source>
</evidence>